<accession>R7S5D1</accession>
<organism evidence="2 3">
    <name type="scientific">Punctularia strigosozonata (strain HHB-11173)</name>
    <name type="common">White-rot fungus</name>
    <dbReference type="NCBI Taxonomy" id="741275"/>
    <lineage>
        <taxon>Eukaryota</taxon>
        <taxon>Fungi</taxon>
        <taxon>Dikarya</taxon>
        <taxon>Basidiomycota</taxon>
        <taxon>Agaricomycotina</taxon>
        <taxon>Agaricomycetes</taxon>
        <taxon>Corticiales</taxon>
        <taxon>Punctulariaceae</taxon>
        <taxon>Punctularia</taxon>
    </lineage>
</organism>
<name>R7S5D1_PUNST</name>
<reference evidence="3" key="1">
    <citation type="journal article" date="2012" name="Science">
        <title>The Paleozoic origin of enzymatic lignin decomposition reconstructed from 31 fungal genomes.</title>
        <authorList>
            <person name="Floudas D."/>
            <person name="Binder M."/>
            <person name="Riley R."/>
            <person name="Barry K."/>
            <person name="Blanchette R.A."/>
            <person name="Henrissat B."/>
            <person name="Martinez A.T."/>
            <person name="Otillar R."/>
            <person name="Spatafora J.W."/>
            <person name="Yadav J.S."/>
            <person name="Aerts A."/>
            <person name="Benoit I."/>
            <person name="Boyd A."/>
            <person name="Carlson A."/>
            <person name="Copeland A."/>
            <person name="Coutinho P.M."/>
            <person name="de Vries R.P."/>
            <person name="Ferreira P."/>
            <person name="Findley K."/>
            <person name="Foster B."/>
            <person name="Gaskell J."/>
            <person name="Glotzer D."/>
            <person name="Gorecki P."/>
            <person name="Heitman J."/>
            <person name="Hesse C."/>
            <person name="Hori C."/>
            <person name="Igarashi K."/>
            <person name="Jurgens J.A."/>
            <person name="Kallen N."/>
            <person name="Kersten P."/>
            <person name="Kohler A."/>
            <person name="Kuees U."/>
            <person name="Kumar T.K.A."/>
            <person name="Kuo A."/>
            <person name="LaButti K."/>
            <person name="Larrondo L.F."/>
            <person name="Lindquist E."/>
            <person name="Ling A."/>
            <person name="Lombard V."/>
            <person name="Lucas S."/>
            <person name="Lundell T."/>
            <person name="Martin R."/>
            <person name="McLaughlin D.J."/>
            <person name="Morgenstern I."/>
            <person name="Morin E."/>
            <person name="Murat C."/>
            <person name="Nagy L.G."/>
            <person name="Nolan M."/>
            <person name="Ohm R.A."/>
            <person name="Patyshakuliyeva A."/>
            <person name="Rokas A."/>
            <person name="Ruiz-Duenas F.J."/>
            <person name="Sabat G."/>
            <person name="Salamov A."/>
            <person name="Samejima M."/>
            <person name="Schmutz J."/>
            <person name="Slot J.C."/>
            <person name="St John F."/>
            <person name="Stenlid J."/>
            <person name="Sun H."/>
            <person name="Sun S."/>
            <person name="Syed K."/>
            <person name="Tsang A."/>
            <person name="Wiebenga A."/>
            <person name="Young D."/>
            <person name="Pisabarro A."/>
            <person name="Eastwood D.C."/>
            <person name="Martin F."/>
            <person name="Cullen D."/>
            <person name="Grigoriev I.V."/>
            <person name="Hibbett D.S."/>
        </authorList>
    </citation>
    <scope>NUCLEOTIDE SEQUENCE [LARGE SCALE GENOMIC DNA]</scope>
    <source>
        <strain evidence="3">HHB-11173 SS5</strain>
    </source>
</reference>
<dbReference type="GeneID" id="18879909"/>
<protein>
    <submittedName>
        <fullName evidence="2">Uncharacterized protein</fullName>
    </submittedName>
</protein>
<evidence type="ECO:0000313" key="2">
    <source>
        <dbReference type="EMBL" id="EIN05127.1"/>
    </source>
</evidence>
<dbReference type="GO" id="GO:0004672">
    <property type="term" value="F:protein kinase activity"/>
    <property type="evidence" value="ECO:0007669"/>
    <property type="project" value="InterPro"/>
</dbReference>
<dbReference type="AlphaFoldDB" id="R7S5D1"/>
<gene>
    <name evidence="2" type="ORF">PUNSTDRAFT_137811</name>
</gene>
<proteinExistence type="predicted"/>
<sequence>MRAAIAGHKDLWFCGVLHGDICPGNILITPEDENRKLGCLVYHDQENSYKRWITPSAMQTDDAKIARLIQCAKEDYDLDITNATALKLLAYFRLSESLGVLEEALKIWKEVIPDIVVTVPEPNLSWPNCDDVSRDIDVHTGTAAFTSGELSGRFRRPYEYGFGRGHIIHGVIHDIESFFWVLVYLCLTRTGEGRLRPELLQDPPEDDTTNRILHTIVYYLFDMSDDDVVKSNKTDFFQQPGQMNEYIIASFHPDMACLKPLMLRWWDLLVFTYRTYNHLTSGVIHSQVLKLFDDTLKDVQQQFGTGPPDGPLTGGHDQPASAAEGRDDNDLLLEPAAARGINLQRLLPIDGYPKMNFLSISGEYLPRQWDARSTLIPALKEATRRNP</sequence>
<dbReference type="EMBL" id="JH687551">
    <property type="protein sequence ID" value="EIN05127.1"/>
    <property type="molecule type" value="Genomic_DNA"/>
</dbReference>
<dbReference type="HOGENOM" id="CLU_787875_0_0_1"/>
<dbReference type="SUPFAM" id="SSF56112">
    <property type="entry name" value="Protein kinase-like (PK-like)"/>
    <property type="match status" value="1"/>
</dbReference>
<evidence type="ECO:0000313" key="3">
    <source>
        <dbReference type="Proteomes" id="UP000054196"/>
    </source>
</evidence>
<dbReference type="PROSITE" id="PS00109">
    <property type="entry name" value="PROTEIN_KINASE_TYR"/>
    <property type="match status" value="1"/>
</dbReference>
<dbReference type="InterPro" id="IPR008266">
    <property type="entry name" value="Tyr_kinase_AS"/>
</dbReference>
<keyword evidence="3" id="KW-1185">Reference proteome</keyword>
<dbReference type="Proteomes" id="UP000054196">
    <property type="component" value="Unassembled WGS sequence"/>
</dbReference>
<dbReference type="KEGG" id="psq:PUNSTDRAFT_137811"/>
<dbReference type="InterPro" id="IPR011009">
    <property type="entry name" value="Kinase-like_dom_sf"/>
</dbReference>
<feature type="region of interest" description="Disordered" evidence="1">
    <location>
        <begin position="300"/>
        <end position="326"/>
    </location>
</feature>
<evidence type="ECO:0000256" key="1">
    <source>
        <dbReference type="SAM" id="MobiDB-lite"/>
    </source>
</evidence>
<dbReference type="RefSeq" id="XP_007387530.1">
    <property type="nucleotide sequence ID" value="XM_007387468.1"/>
</dbReference>
<dbReference type="OrthoDB" id="3268633at2759"/>